<comment type="similarity">
    <text evidence="2">Belongs to the AzlC family.</text>
</comment>
<comment type="subcellular location">
    <subcellularLocation>
        <location evidence="1">Cell membrane</location>
        <topology evidence="1">Multi-pass membrane protein</topology>
    </subcellularLocation>
</comment>
<dbReference type="Proteomes" id="UP000475385">
    <property type="component" value="Unassembled WGS sequence"/>
</dbReference>
<dbReference type="AlphaFoldDB" id="A0A6M1LR98"/>
<proteinExistence type="inferred from homology"/>
<evidence type="ECO:0000256" key="8">
    <source>
        <dbReference type="SAM" id="Phobius"/>
    </source>
</evidence>
<protein>
    <recommendedName>
        <fullName evidence="11">Branched-chain amino acid ABC transporter permease</fullName>
    </recommendedName>
</protein>
<evidence type="ECO:0000256" key="7">
    <source>
        <dbReference type="ARBA" id="ARBA00023136"/>
    </source>
</evidence>
<dbReference type="GO" id="GO:1903785">
    <property type="term" value="P:L-valine transmembrane transport"/>
    <property type="evidence" value="ECO:0007669"/>
    <property type="project" value="TreeGrafter"/>
</dbReference>
<feature type="transmembrane region" description="Helical" evidence="8">
    <location>
        <begin position="72"/>
        <end position="92"/>
    </location>
</feature>
<dbReference type="RefSeq" id="WP_164696498.1">
    <property type="nucleotide sequence ID" value="NZ_JAAIKB010000010.1"/>
</dbReference>
<keyword evidence="3" id="KW-0813">Transport</keyword>
<evidence type="ECO:0000256" key="3">
    <source>
        <dbReference type="ARBA" id="ARBA00022448"/>
    </source>
</evidence>
<keyword evidence="5 8" id="KW-0812">Transmembrane</keyword>
<sequence>MPDETPPACFTTAGVARGMMLAWPLLLSTGAGGLAMGAACRQAGMSLPLATLFSAGVYSGTAQALALQLWSAVPPLLAILLAAGAVNLRYLVMGARLATLFPGLPWRSMLPSLAIYGDATWLIAAGEAERGRPDAGILFGASAVTVVGWVGGTVIGHGAAFSLAGPWAMAAAFIPLGFIVAYIPDQWRGRATGLPWAASAGVALLSLPFVAAHWAMLAGGAAGTAIAVLRDDG</sequence>
<keyword evidence="7 8" id="KW-0472">Membrane</keyword>
<gene>
    <name evidence="9" type="ORF">G3576_21445</name>
</gene>
<evidence type="ECO:0000313" key="10">
    <source>
        <dbReference type="Proteomes" id="UP000475385"/>
    </source>
</evidence>
<dbReference type="InterPro" id="IPR011606">
    <property type="entry name" value="Brnchd-chn_aa_trnsp_permease"/>
</dbReference>
<dbReference type="PANTHER" id="PTHR34979">
    <property type="entry name" value="INNER MEMBRANE PROTEIN YGAZ"/>
    <property type="match status" value="1"/>
</dbReference>
<accession>A0A6M1LR98</accession>
<evidence type="ECO:0000256" key="6">
    <source>
        <dbReference type="ARBA" id="ARBA00022989"/>
    </source>
</evidence>
<dbReference type="Pfam" id="PF03591">
    <property type="entry name" value="AzlC"/>
    <property type="match status" value="1"/>
</dbReference>
<evidence type="ECO:0000256" key="5">
    <source>
        <dbReference type="ARBA" id="ARBA00022692"/>
    </source>
</evidence>
<keyword evidence="4" id="KW-1003">Cell membrane</keyword>
<evidence type="ECO:0000256" key="1">
    <source>
        <dbReference type="ARBA" id="ARBA00004651"/>
    </source>
</evidence>
<dbReference type="GO" id="GO:0005886">
    <property type="term" value="C:plasma membrane"/>
    <property type="evidence" value="ECO:0007669"/>
    <property type="project" value="UniProtKB-SubCell"/>
</dbReference>
<feature type="transmembrane region" description="Helical" evidence="8">
    <location>
        <begin position="136"/>
        <end position="155"/>
    </location>
</feature>
<organism evidence="9 10">
    <name type="scientific">Falsiroseomonas algicola</name>
    <dbReference type="NCBI Taxonomy" id="2716930"/>
    <lineage>
        <taxon>Bacteria</taxon>
        <taxon>Pseudomonadati</taxon>
        <taxon>Pseudomonadota</taxon>
        <taxon>Alphaproteobacteria</taxon>
        <taxon>Acetobacterales</taxon>
        <taxon>Roseomonadaceae</taxon>
        <taxon>Falsiroseomonas</taxon>
    </lineage>
</organism>
<feature type="transmembrane region" description="Helical" evidence="8">
    <location>
        <begin position="47"/>
        <end position="66"/>
    </location>
</feature>
<keyword evidence="6 8" id="KW-1133">Transmembrane helix</keyword>
<feature type="transmembrane region" description="Helical" evidence="8">
    <location>
        <begin position="167"/>
        <end position="184"/>
    </location>
</feature>
<evidence type="ECO:0008006" key="11">
    <source>
        <dbReference type="Google" id="ProtNLM"/>
    </source>
</evidence>
<comment type="caution">
    <text evidence="9">The sequence shown here is derived from an EMBL/GenBank/DDBJ whole genome shotgun (WGS) entry which is preliminary data.</text>
</comment>
<reference evidence="9 10" key="1">
    <citation type="submission" date="2020-03" db="EMBL/GenBank/DDBJ databases">
        <title>Roseomonas stagni sp. nov., isolated from pond water in Japan.</title>
        <authorList>
            <person name="Furuhata K."/>
            <person name="Miyamoto H."/>
            <person name="Goto K."/>
        </authorList>
    </citation>
    <scope>NUCLEOTIDE SEQUENCE [LARGE SCALE GENOMIC DNA]</scope>
    <source>
        <strain evidence="9 10">PeD5</strain>
    </source>
</reference>
<evidence type="ECO:0000313" key="9">
    <source>
        <dbReference type="EMBL" id="NGM22593.1"/>
    </source>
</evidence>
<evidence type="ECO:0000256" key="2">
    <source>
        <dbReference type="ARBA" id="ARBA00010735"/>
    </source>
</evidence>
<dbReference type="EMBL" id="JAAIKB010000010">
    <property type="protein sequence ID" value="NGM22593.1"/>
    <property type="molecule type" value="Genomic_DNA"/>
</dbReference>
<feature type="transmembrane region" description="Helical" evidence="8">
    <location>
        <begin position="196"/>
        <end position="229"/>
    </location>
</feature>
<dbReference type="PANTHER" id="PTHR34979:SF1">
    <property type="entry name" value="INNER MEMBRANE PROTEIN YGAZ"/>
    <property type="match status" value="1"/>
</dbReference>
<name>A0A6M1LR98_9PROT</name>
<feature type="transmembrane region" description="Helical" evidence="8">
    <location>
        <begin position="20"/>
        <end position="40"/>
    </location>
</feature>
<evidence type="ECO:0000256" key="4">
    <source>
        <dbReference type="ARBA" id="ARBA00022475"/>
    </source>
</evidence>
<keyword evidence="10" id="KW-1185">Reference proteome</keyword>